<dbReference type="Proteomes" id="UP001432027">
    <property type="component" value="Unassembled WGS sequence"/>
</dbReference>
<evidence type="ECO:0000313" key="4">
    <source>
        <dbReference type="Proteomes" id="UP001432027"/>
    </source>
</evidence>
<proteinExistence type="predicted"/>
<dbReference type="EMBL" id="BTSX01000004">
    <property type="protein sequence ID" value="GMS96526.1"/>
    <property type="molecule type" value="Genomic_DNA"/>
</dbReference>
<evidence type="ECO:0000256" key="1">
    <source>
        <dbReference type="SAM" id="MobiDB-lite"/>
    </source>
</evidence>
<protein>
    <recommendedName>
        <fullName evidence="2">MADF domain-containing protein</fullName>
    </recommendedName>
</protein>
<sequence>MSNRKTAHQVEEDEEGMADSIKERSAIPEDVMVLFIREMESNLCLWMKSDRQYKNVPRKEDVLRGMDKQFNFEYGLSSATMKWLKQAFSASISRSSLMSSSGCPSPRKKKEFRFTQGLMFLKESSCQKNKRVASKTEPYSEEIEIDSAFYSDCEPTKSILKKGHEEREPR</sequence>
<dbReference type="AlphaFoldDB" id="A0AAV5TQ82"/>
<gene>
    <name evidence="3" type="ORF">PENTCL1PPCAC_18701</name>
</gene>
<dbReference type="InterPro" id="IPR006578">
    <property type="entry name" value="MADF-dom"/>
</dbReference>
<dbReference type="Pfam" id="PF10545">
    <property type="entry name" value="MADF_DNA_bdg"/>
    <property type="match status" value="1"/>
</dbReference>
<keyword evidence="4" id="KW-1185">Reference proteome</keyword>
<organism evidence="3 4">
    <name type="scientific">Pristionchus entomophagus</name>
    <dbReference type="NCBI Taxonomy" id="358040"/>
    <lineage>
        <taxon>Eukaryota</taxon>
        <taxon>Metazoa</taxon>
        <taxon>Ecdysozoa</taxon>
        <taxon>Nematoda</taxon>
        <taxon>Chromadorea</taxon>
        <taxon>Rhabditida</taxon>
        <taxon>Rhabditina</taxon>
        <taxon>Diplogasteromorpha</taxon>
        <taxon>Diplogasteroidea</taxon>
        <taxon>Neodiplogasteridae</taxon>
        <taxon>Pristionchus</taxon>
    </lineage>
</organism>
<feature type="region of interest" description="Disordered" evidence="1">
    <location>
        <begin position="1"/>
        <end position="22"/>
    </location>
</feature>
<accession>A0AAV5TQ82</accession>
<feature type="domain" description="MADF" evidence="2">
    <location>
        <begin position="35"/>
        <end position="121"/>
    </location>
</feature>
<reference evidence="3" key="1">
    <citation type="submission" date="2023-10" db="EMBL/GenBank/DDBJ databases">
        <title>Genome assembly of Pristionchus species.</title>
        <authorList>
            <person name="Yoshida K."/>
            <person name="Sommer R.J."/>
        </authorList>
    </citation>
    <scope>NUCLEOTIDE SEQUENCE</scope>
    <source>
        <strain evidence="3">RS0144</strain>
    </source>
</reference>
<evidence type="ECO:0000313" key="3">
    <source>
        <dbReference type="EMBL" id="GMS96526.1"/>
    </source>
</evidence>
<evidence type="ECO:0000259" key="2">
    <source>
        <dbReference type="Pfam" id="PF10545"/>
    </source>
</evidence>
<name>A0AAV5TQ82_9BILA</name>
<comment type="caution">
    <text evidence="3">The sequence shown here is derived from an EMBL/GenBank/DDBJ whole genome shotgun (WGS) entry which is preliminary data.</text>
</comment>